<comment type="similarity">
    <text evidence="2">Belongs to the PC-esterase family. CASD1 subfamily.</text>
</comment>
<feature type="transmembrane region" description="Helical" evidence="9">
    <location>
        <begin position="564"/>
        <end position="584"/>
    </location>
</feature>
<comment type="subcellular location">
    <subcellularLocation>
        <location evidence="1">Membrane</location>
        <topology evidence="1">Multi-pass membrane protein</topology>
    </subcellularLocation>
</comment>
<dbReference type="CDD" id="cd00229">
    <property type="entry name" value="SGNH_hydrolase"/>
    <property type="match status" value="1"/>
</dbReference>
<evidence type="ECO:0000259" key="10">
    <source>
        <dbReference type="Pfam" id="PF07779"/>
    </source>
</evidence>
<proteinExistence type="inferred from homology"/>
<feature type="transmembrane region" description="Helical" evidence="9">
    <location>
        <begin position="284"/>
        <end position="306"/>
    </location>
</feature>
<evidence type="ECO:0000256" key="9">
    <source>
        <dbReference type="SAM" id="Phobius"/>
    </source>
</evidence>
<comment type="caution">
    <text evidence="11">The sequence shown here is derived from an EMBL/GenBank/DDBJ whole genome shotgun (WGS) entry which is preliminary data.</text>
</comment>
<keyword evidence="3 11" id="KW-0808">Transferase</keyword>
<evidence type="ECO:0000256" key="6">
    <source>
        <dbReference type="ARBA" id="ARBA00023136"/>
    </source>
</evidence>
<evidence type="ECO:0000313" key="11">
    <source>
        <dbReference type="EMBL" id="KAK1743165.1"/>
    </source>
</evidence>
<keyword evidence="4 9" id="KW-0812">Transmembrane</keyword>
<keyword evidence="12" id="KW-1185">Reference proteome</keyword>
<feature type="transmembrane region" description="Helical" evidence="9">
    <location>
        <begin position="498"/>
        <end position="515"/>
    </location>
</feature>
<organism evidence="11 12">
    <name type="scientific">Skeletonema marinoi</name>
    <dbReference type="NCBI Taxonomy" id="267567"/>
    <lineage>
        <taxon>Eukaryota</taxon>
        <taxon>Sar</taxon>
        <taxon>Stramenopiles</taxon>
        <taxon>Ochrophyta</taxon>
        <taxon>Bacillariophyta</taxon>
        <taxon>Coscinodiscophyceae</taxon>
        <taxon>Thalassiosirophycidae</taxon>
        <taxon>Thalassiosirales</taxon>
        <taxon>Skeletonemataceae</taxon>
        <taxon>Skeletonema</taxon>
        <taxon>Skeletonema marinoi-dohrnii complex</taxon>
    </lineage>
</organism>
<dbReference type="GO" id="GO:0016020">
    <property type="term" value="C:membrane"/>
    <property type="evidence" value="ECO:0007669"/>
    <property type="project" value="UniProtKB-SubCell"/>
</dbReference>
<feature type="compositionally biased region" description="Basic residues" evidence="8">
    <location>
        <begin position="1038"/>
        <end position="1051"/>
    </location>
</feature>
<sequence length="1051" mass="119274">MADDEGAFTEGDMYSPTRDANISTLAMAMLFGSIIFATASLAARLWLAGMWHWDSGGAPIHVTLSSSSSASEETVALVSHNDYTKGSSSKDLKKSKQPLDTTSLPSIYNLLHHCTVFGLILLYSYICENHPPYPHDEKTYDRDEFFFWTILVVVIAGGHSLKKNVDIRNNATRQSSRSAIKQGMQDNRNRDENSPDNAILNRYQTEEWKGWMQFIFLLYHYMYAVEVYNGIRVMITCYVWMTGFGNFMFFQKTNDYSLHRILQMLWRLNFLVLFLCLTHGNRYILYYICPLHTYYFLMVLGVMYVGKERNHTRWWMRTKLGVLAMIIFIVWDCESYFGIFNLLHQLFLSDESVEGARMGTMWEWYFRSTLDHWSVLLGMVFAINYPITILWFKKIELRSIRRQWMGKMAVAFGMLYALRTWVKGPLTYSKTQYNETNPYYGFIPLVTYIFLRNLTPTMRSYSMELLHEIGKTTLETYLMQHHIWLSSNSKTVLTFIPGWPRINLALVTCVYVLLSRKMHNLTLLLRTIILPDDREACIRSSVAMLVTIAGFYCTAFVVDEMDMTSLMSVGAVSIVCGTLLYQSVMDSTWATYRKAVKAAKRKLEADLGDSDDHITTTSDSEVTEDKETTISRFCPPLIGAMVVLVLGLTWNGFATTGARSIGPLPSTCDAFVNNGSWIPFDGCNEASRGMAYRENQVSSYGMCLPHGNSHIWAWEKQASHTHCRFGHRDETQVKKVLNKRRVIFIGDSMTRNLYSASLRIMGVAGSGAYDATLPKHQGITSILWGTTPVVFKWAPLAVDQLAVLKEANDNSVDGNTAHDLIVLGGGAWDRLHVYATDEDRQSHAATLKELSAEMLRSQQQNAAVVWLIPTTINSQALNTEEKRDHMREEDMEAMRSVYFKNGVLSASSFVLDGPTFTASRVSESFDGVHYPPQVYDAGAQILMNAIDWLLPLNEAEPVIPLQIGKMSNPMLGFMMLVLVGIGLFMFDGFLGFTYLASAFVKGLKPHDLHRQALRSSKKSSHQHDELSDPEANNVLRSRLAKAKARKRAPKS</sequence>
<feature type="domain" description="Cas1p 10 TM acyl transferase" evidence="10">
    <location>
        <begin position="192"/>
        <end position="540"/>
    </location>
</feature>
<accession>A0AAD8YDS6</accession>
<evidence type="ECO:0000313" key="12">
    <source>
        <dbReference type="Proteomes" id="UP001224775"/>
    </source>
</evidence>
<feature type="transmembrane region" description="Helical" evidence="9">
    <location>
        <begin position="536"/>
        <end position="558"/>
    </location>
</feature>
<dbReference type="InterPro" id="IPR036514">
    <property type="entry name" value="SGNH_hydro_sf"/>
</dbReference>
<dbReference type="PANTHER" id="PTHR13533:SF1">
    <property type="entry name" value="N-ACETYLNEURAMINATE 9-O-ACETYLTRANSFERASE"/>
    <property type="match status" value="1"/>
</dbReference>
<feature type="transmembrane region" description="Helical" evidence="9">
    <location>
        <begin position="106"/>
        <end position="125"/>
    </location>
</feature>
<dbReference type="Proteomes" id="UP001224775">
    <property type="component" value="Unassembled WGS sequence"/>
</dbReference>
<evidence type="ECO:0000256" key="1">
    <source>
        <dbReference type="ARBA" id="ARBA00004141"/>
    </source>
</evidence>
<feature type="transmembrane region" description="Helical" evidence="9">
    <location>
        <begin position="145"/>
        <end position="161"/>
    </location>
</feature>
<keyword evidence="11" id="KW-0012">Acyltransferase</keyword>
<protein>
    <submittedName>
        <fullName evidence="11">N-acetylneuraminate 9-O-acetyltransferase</fullName>
        <ecNumber evidence="11">2.3.1.45</ecNumber>
    </submittedName>
</protein>
<feature type="transmembrane region" description="Helical" evidence="9">
    <location>
        <begin position="970"/>
        <end position="996"/>
    </location>
</feature>
<dbReference type="GO" id="GO:0005794">
    <property type="term" value="C:Golgi apparatus"/>
    <property type="evidence" value="ECO:0007669"/>
    <property type="project" value="TreeGrafter"/>
</dbReference>
<feature type="transmembrane region" description="Helical" evidence="9">
    <location>
        <begin position="633"/>
        <end position="653"/>
    </location>
</feature>
<keyword evidence="5 9" id="KW-1133">Transmembrane helix</keyword>
<dbReference type="EMBL" id="JATAAI010000009">
    <property type="protein sequence ID" value="KAK1743165.1"/>
    <property type="molecule type" value="Genomic_DNA"/>
</dbReference>
<evidence type="ECO:0000256" key="8">
    <source>
        <dbReference type="SAM" id="MobiDB-lite"/>
    </source>
</evidence>
<feature type="region of interest" description="Disordered" evidence="8">
    <location>
        <begin position="172"/>
        <end position="196"/>
    </location>
</feature>
<evidence type="ECO:0000256" key="7">
    <source>
        <dbReference type="ARBA" id="ARBA00023180"/>
    </source>
</evidence>
<dbReference type="EC" id="2.3.1.45" evidence="11"/>
<feature type="transmembrane region" description="Helical" evidence="9">
    <location>
        <begin position="373"/>
        <end position="392"/>
    </location>
</feature>
<keyword evidence="7" id="KW-0325">Glycoprotein</keyword>
<feature type="transmembrane region" description="Helical" evidence="9">
    <location>
        <begin position="404"/>
        <end position="422"/>
    </location>
</feature>
<dbReference type="GO" id="GO:0005975">
    <property type="term" value="P:carbohydrate metabolic process"/>
    <property type="evidence" value="ECO:0007669"/>
    <property type="project" value="UniProtKB-ARBA"/>
</dbReference>
<dbReference type="AlphaFoldDB" id="A0AAD8YDS6"/>
<evidence type="ECO:0000256" key="3">
    <source>
        <dbReference type="ARBA" id="ARBA00022679"/>
    </source>
</evidence>
<dbReference type="PANTHER" id="PTHR13533">
    <property type="entry name" value="N-ACETYLNEURAMINATE 9-O-ACETYLTRANSFERASE"/>
    <property type="match status" value="1"/>
</dbReference>
<dbReference type="GO" id="GO:0047186">
    <property type="term" value="F:N-acetylneuraminate 9-O-acetyltransferase activity"/>
    <property type="evidence" value="ECO:0007669"/>
    <property type="project" value="UniProtKB-EC"/>
</dbReference>
<dbReference type="InterPro" id="IPR012419">
    <property type="entry name" value="Cas1_AcylTrans_dom"/>
</dbReference>
<feature type="region of interest" description="Disordered" evidence="8">
    <location>
        <begin position="1013"/>
        <end position="1051"/>
    </location>
</feature>
<feature type="transmembrane region" description="Helical" evidence="9">
    <location>
        <begin position="20"/>
        <end position="43"/>
    </location>
</feature>
<dbReference type="SUPFAM" id="SSF52266">
    <property type="entry name" value="SGNH hydrolase"/>
    <property type="match status" value="1"/>
</dbReference>
<gene>
    <name evidence="11" type="ORF">QTG54_005786</name>
</gene>
<evidence type="ECO:0000256" key="4">
    <source>
        <dbReference type="ARBA" id="ARBA00022692"/>
    </source>
</evidence>
<dbReference type="Gene3D" id="3.40.50.1110">
    <property type="entry name" value="SGNH hydrolase"/>
    <property type="match status" value="1"/>
</dbReference>
<name>A0AAD8YDS6_9STRA</name>
<dbReference type="Pfam" id="PF07779">
    <property type="entry name" value="Cas1_AcylT"/>
    <property type="match status" value="1"/>
</dbReference>
<reference evidence="11" key="1">
    <citation type="submission" date="2023-06" db="EMBL/GenBank/DDBJ databases">
        <title>Survivors Of The Sea: Transcriptome response of Skeletonema marinoi to long-term dormancy.</title>
        <authorList>
            <person name="Pinder M.I.M."/>
            <person name="Kourtchenko O."/>
            <person name="Robertson E.K."/>
            <person name="Larsson T."/>
            <person name="Maumus F."/>
            <person name="Osuna-Cruz C.M."/>
            <person name="Vancaester E."/>
            <person name="Stenow R."/>
            <person name="Vandepoele K."/>
            <person name="Ploug H."/>
            <person name="Bruchert V."/>
            <person name="Godhe A."/>
            <person name="Topel M."/>
        </authorList>
    </citation>
    <scope>NUCLEOTIDE SEQUENCE</scope>
    <source>
        <strain evidence="11">R05AC</strain>
    </source>
</reference>
<feature type="transmembrane region" description="Helical" evidence="9">
    <location>
        <begin position="231"/>
        <end position="249"/>
    </location>
</feature>
<feature type="transmembrane region" description="Helical" evidence="9">
    <location>
        <begin position="318"/>
        <end position="339"/>
    </location>
</feature>
<evidence type="ECO:0000256" key="2">
    <source>
        <dbReference type="ARBA" id="ARBA00010666"/>
    </source>
</evidence>
<keyword evidence="6 9" id="KW-0472">Membrane</keyword>
<evidence type="ECO:0000256" key="5">
    <source>
        <dbReference type="ARBA" id="ARBA00022989"/>
    </source>
</evidence>